<keyword evidence="1" id="KW-0732">Signal</keyword>
<gene>
    <name evidence="2" type="ORF">GCM10017161_35360</name>
</gene>
<accession>A0A919BNU1</accession>
<feature type="signal peptide" evidence="1">
    <location>
        <begin position="1"/>
        <end position="23"/>
    </location>
</feature>
<evidence type="ECO:0000256" key="1">
    <source>
        <dbReference type="SAM" id="SignalP"/>
    </source>
</evidence>
<dbReference type="EMBL" id="BNCK01000009">
    <property type="protein sequence ID" value="GHG03149.1"/>
    <property type="molecule type" value="Genomic_DNA"/>
</dbReference>
<proteinExistence type="predicted"/>
<dbReference type="AlphaFoldDB" id="A0A919BNU1"/>
<evidence type="ECO:0008006" key="4">
    <source>
        <dbReference type="Google" id="ProtNLM"/>
    </source>
</evidence>
<evidence type="ECO:0000313" key="2">
    <source>
        <dbReference type="EMBL" id="GHG03149.1"/>
    </source>
</evidence>
<evidence type="ECO:0000313" key="3">
    <source>
        <dbReference type="Proteomes" id="UP000623842"/>
    </source>
</evidence>
<sequence>MKPIIHFSIYMLFLLLNCNSVAASEQTTDIVVEYMWQGKQVSYLSRQQGNQFIFNEGASKSINVATLDWPPYIDRSLCNLGWVLQLGVAVLTSKGYQVNVHFYPWVRAVKMVESGNFEVLYPEYFIEDSAPSDIFPNKKRRELLAQSNQLIGGNIAFMKRKGDPFEFTGNLAAIKGKAIGVVRGYQNTPEFDAMMDAGLISVVEAIDDLQLLKLLMAKRVDLIVGDPAVFNHTIHYSDLDVRNRIAMLDGISEVAPALKYNHFYFAVSTSFEQWGEILNDINLALIELELSGETQRIYQNGSGCSVNFD</sequence>
<comment type="caution">
    <text evidence="2">The sequence shown here is derived from an EMBL/GenBank/DDBJ whole genome shotgun (WGS) entry which is preliminary data.</text>
</comment>
<protein>
    <recommendedName>
        <fullName evidence="4">Amino acid ABC transporter substrate-binding protein</fullName>
    </recommendedName>
</protein>
<reference evidence="2" key="2">
    <citation type="submission" date="2020-09" db="EMBL/GenBank/DDBJ databases">
        <authorList>
            <person name="Sun Q."/>
            <person name="Kim S."/>
        </authorList>
    </citation>
    <scope>NUCLEOTIDE SEQUENCE</scope>
    <source>
        <strain evidence="2">KCTC 42731</strain>
    </source>
</reference>
<reference evidence="2" key="1">
    <citation type="journal article" date="2014" name="Int. J. Syst. Evol. Microbiol.">
        <title>Complete genome sequence of Corynebacterium casei LMG S-19264T (=DSM 44701T), isolated from a smear-ripened cheese.</title>
        <authorList>
            <consortium name="US DOE Joint Genome Institute (JGI-PGF)"/>
            <person name="Walter F."/>
            <person name="Albersmeier A."/>
            <person name="Kalinowski J."/>
            <person name="Ruckert C."/>
        </authorList>
    </citation>
    <scope>NUCLEOTIDE SEQUENCE</scope>
    <source>
        <strain evidence="2">KCTC 42731</strain>
    </source>
</reference>
<dbReference type="RefSeq" id="WP_229854819.1">
    <property type="nucleotide sequence ID" value="NZ_BNCK01000009.1"/>
</dbReference>
<dbReference type="Proteomes" id="UP000623842">
    <property type="component" value="Unassembled WGS sequence"/>
</dbReference>
<organism evidence="2 3">
    <name type="scientific">Thalassotalea marina</name>
    <dbReference type="NCBI Taxonomy" id="1673741"/>
    <lineage>
        <taxon>Bacteria</taxon>
        <taxon>Pseudomonadati</taxon>
        <taxon>Pseudomonadota</taxon>
        <taxon>Gammaproteobacteria</taxon>
        <taxon>Alteromonadales</taxon>
        <taxon>Colwelliaceae</taxon>
        <taxon>Thalassotalea</taxon>
    </lineage>
</organism>
<name>A0A919BNU1_9GAMM</name>
<keyword evidence="3" id="KW-1185">Reference proteome</keyword>
<dbReference type="Gene3D" id="3.40.190.10">
    <property type="entry name" value="Periplasmic binding protein-like II"/>
    <property type="match status" value="2"/>
</dbReference>
<dbReference type="SUPFAM" id="SSF53850">
    <property type="entry name" value="Periplasmic binding protein-like II"/>
    <property type="match status" value="1"/>
</dbReference>
<feature type="chain" id="PRO_5037160647" description="Amino acid ABC transporter substrate-binding protein" evidence="1">
    <location>
        <begin position="24"/>
        <end position="309"/>
    </location>
</feature>